<feature type="region of interest" description="Disordered" evidence="1">
    <location>
        <begin position="1"/>
        <end position="31"/>
    </location>
</feature>
<feature type="transmembrane region" description="Helical" evidence="2">
    <location>
        <begin position="159"/>
        <end position="180"/>
    </location>
</feature>
<keyword evidence="2" id="KW-0812">Transmembrane</keyword>
<keyword evidence="2" id="KW-0472">Membrane</keyword>
<protein>
    <submittedName>
        <fullName evidence="3">Uncharacterized protein</fullName>
    </submittedName>
</protein>
<gene>
    <name evidence="3" type="ORF">TNCT_626361</name>
</gene>
<organism evidence="3 4">
    <name type="scientific">Trichonephila clavata</name>
    <name type="common">Joro spider</name>
    <name type="synonym">Nephila clavata</name>
    <dbReference type="NCBI Taxonomy" id="2740835"/>
    <lineage>
        <taxon>Eukaryota</taxon>
        <taxon>Metazoa</taxon>
        <taxon>Ecdysozoa</taxon>
        <taxon>Arthropoda</taxon>
        <taxon>Chelicerata</taxon>
        <taxon>Arachnida</taxon>
        <taxon>Araneae</taxon>
        <taxon>Araneomorphae</taxon>
        <taxon>Entelegynae</taxon>
        <taxon>Araneoidea</taxon>
        <taxon>Nephilidae</taxon>
        <taxon>Trichonephila</taxon>
    </lineage>
</organism>
<reference evidence="3" key="1">
    <citation type="submission" date="2020-07" db="EMBL/GenBank/DDBJ databases">
        <title>Multicomponent nature underlies the extraordinary mechanical properties of spider dragline silk.</title>
        <authorList>
            <person name="Kono N."/>
            <person name="Nakamura H."/>
            <person name="Mori M."/>
            <person name="Yoshida Y."/>
            <person name="Ohtoshi R."/>
            <person name="Malay A.D."/>
            <person name="Moran D.A.P."/>
            <person name="Tomita M."/>
            <person name="Numata K."/>
            <person name="Arakawa K."/>
        </authorList>
    </citation>
    <scope>NUCLEOTIDE SEQUENCE</scope>
</reference>
<evidence type="ECO:0000256" key="2">
    <source>
        <dbReference type="SAM" id="Phobius"/>
    </source>
</evidence>
<evidence type="ECO:0000256" key="1">
    <source>
        <dbReference type="SAM" id="MobiDB-lite"/>
    </source>
</evidence>
<evidence type="ECO:0000313" key="3">
    <source>
        <dbReference type="EMBL" id="GFQ77565.1"/>
    </source>
</evidence>
<keyword evidence="4" id="KW-1185">Reference proteome</keyword>
<accession>A0A8X6II07</accession>
<feature type="region of interest" description="Disordered" evidence="1">
    <location>
        <begin position="91"/>
        <end position="112"/>
    </location>
</feature>
<comment type="caution">
    <text evidence="3">The sequence shown here is derived from an EMBL/GenBank/DDBJ whole genome shotgun (WGS) entry which is preliminary data.</text>
</comment>
<dbReference type="EMBL" id="BMAO01002023">
    <property type="protein sequence ID" value="GFQ77565.1"/>
    <property type="molecule type" value="Genomic_DNA"/>
</dbReference>
<proteinExistence type="predicted"/>
<keyword evidence="2" id="KW-1133">Transmembrane helix</keyword>
<dbReference type="AlphaFoldDB" id="A0A8X6II07"/>
<name>A0A8X6II07_TRICU</name>
<feature type="compositionally biased region" description="Basic and acidic residues" evidence="1">
    <location>
        <begin position="1"/>
        <end position="23"/>
    </location>
</feature>
<dbReference type="Proteomes" id="UP000887116">
    <property type="component" value="Unassembled WGS sequence"/>
</dbReference>
<sequence length="183" mass="20653">MADEFQLFKRKADADECSIHSESDLQSTSSWEIVSENELWSDFETSADDDDSTDRNVSEKTIDKDDVDIVKETFNVSSVLRLITLSEQTSADDDSTDRNFSEETTNNDDLTDRNVCSDNDDFDIVKVTDNFAKSLSRDTTFCEQFIGDKDSTGSKMNPLPVMVIQLLLPLAFVMLCNVMSCFM</sequence>
<evidence type="ECO:0000313" key="4">
    <source>
        <dbReference type="Proteomes" id="UP000887116"/>
    </source>
</evidence>